<evidence type="ECO:0000256" key="6">
    <source>
        <dbReference type="ARBA" id="ARBA00023274"/>
    </source>
</evidence>
<dbReference type="InterPro" id="IPR018279">
    <property type="entry name" value="Ribosomal_eS21_CS"/>
</dbReference>
<gene>
    <name evidence="9" type="ORF">BV898_11123</name>
</gene>
<sequence>MQHVKKAATQETHTQSGQKCIKLRERYSSLLFTWQPQNLGRICPYDRGRQRFLLPFRSCRSHTCERQAVKMQNDAGENVDLYIPRKCSSTNRIIASKDHAAVQINLVELDNEGKATGSIKGYAICGEVRRMGESDDSINRLAKSHNLLSKQF</sequence>
<keyword evidence="10" id="KW-1185">Reference proteome</keyword>
<dbReference type="AlphaFoldDB" id="A0A1W0WHD7"/>
<evidence type="ECO:0000256" key="5">
    <source>
        <dbReference type="ARBA" id="ARBA00022980"/>
    </source>
</evidence>
<organism evidence="9 10">
    <name type="scientific">Hypsibius exemplaris</name>
    <name type="common">Freshwater tardigrade</name>
    <dbReference type="NCBI Taxonomy" id="2072580"/>
    <lineage>
        <taxon>Eukaryota</taxon>
        <taxon>Metazoa</taxon>
        <taxon>Ecdysozoa</taxon>
        <taxon>Tardigrada</taxon>
        <taxon>Eutardigrada</taxon>
        <taxon>Parachela</taxon>
        <taxon>Hypsibioidea</taxon>
        <taxon>Hypsibiidae</taxon>
        <taxon>Hypsibius</taxon>
    </lineage>
</organism>
<evidence type="ECO:0000256" key="2">
    <source>
        <dbReference type="ARBA" id="ARBA00004514"/>
    </source>
</evidence>
<dbReference type="GO" id="GO:0006412">
    <property type="term" value="P:translation"/>
    <property type="evidence" value="ECO:0007669"/>
    <property type="project" value="InterPro"/>
</dbReference>
<comment type="caution">
    <text evidence="9">The sequence shown here is derived from an EMBL/GenBank/DDBJ whole genome shotgun (WGS) entry which is preliminary data.</text>
</comment>
<dbReference type="PROSITE" id="PS00996">
    <property type="entry name" value="RIBOSOMAL_S21E"/>
    <property type="match status" value="1"/>
</dbReference>
<comment type="similarity">
    <text evidence="3">Belongs to the eukaryotic ribosomal protein eS21 family.</text>
</comment>
<dbReference type="InterPro" id="IPR001931">
    <property type="entry name" value="Ribosomal_eS21"/>
</dbReference>
<dbReference type="GO" id="GO:0003735">
    <property type="term" value="F:structural constituent of ribosome"/>
    <property type="evidence" value="ECO:0007669"/>
    <property type="project" value="InterPro"/>
</dbReference>
<evidence type="ECO:0000256" key="8">
    <source>
        <dbReference type="ARBA" id="ARBA00035451"/>
    </source>
</evidence>
<dbReference type="GO" id="GO:0022626">
    <property type="term" value="C:cytosolic ribosome"/>
    <property type="evidence" value="ECO:0007669"/>
    <property type="project" value="UniProtKB-ARBA"/>
</dbReference>
<keyword evidence="5 9" id="KW-0689">Ribosomal protein</keyword>
<keyword evidence="6" id="KW-0687">Ribonucleoprotein</keyword>
<keyword evidence="4" id="KW-0256">Endoplasmic reticulum</keyword>
<evidence type="ECO:0000256" key="3">
    <source>
        <dbReference type="ARBA" id="ARBA00010228"/>
    </source>
</evidence>
<protein>
    <recommendedName>
        <fullName evidence="7">Small ribosomal subunit protein eS21</fullName>
    </recommendedName>
    <alternativeName>
        <fullName evidence="8">40S ribosomal protein S21</fullName>
    </alternativeName>
</protein>
<dbReference type="Gene3D" id="3.30.1230.20">
    <property type="match status" value="1"/>
</dbReference>
<evidence type="ECO:0000313" key="10">
    <source>
        <dbReference type="Proteomes" id="UP000192578"/>
    </source>
</evidence>
<comment type="subcellular location">
    <subcellularLocation>
        <location evidence="2">Cytoplasm</location>
        <location evidence="2">Cytosol</location>
    </subcellularLocation>
    <subcellularLocation>
        <location evidence="1">Rough endoplasmic reticulum</location>
    </subcellularLocation>
</comment>
<dbReference type="GO" id="GO:1990904">
    <property type="term" value="C:ribonucleoprotein complex"/>
    <property type="evidence" value="ECO:0007669"/>
    <property type="project" value="UniProtKB-KW"/>
</dbReference>
<dbReference type="Pfam" id="PF01249">
    <property type="entry name" value="Ribosomal_S21e"/>
    <property type="match status" value="1"/>
</dbReference>
<dbReference type="EMBL" id="MTYJ01000101">
    <property type="protein sequence ID" value="OQV14618.1"/>
    <property type="molecule type" value="Genomic_DNA"/>
</dbReference>
<dbReference type="GO" id="GO:0005791">
    <property type="term" value="C:rough endoplasmic reticulum"/>
    <property type="evidence" value="ECO:0007669"/>
    <property type="project" value="UniProtKB-SubCell"/>
</dbReference>
<evidence type="ECO:0000256" key="1">
    <source>
        <dbReference type="ARBA" id="ARBA00004427"/>
    </source>
</evidence>
<name>A0A1W0WHD7_HYPEX</name>
<reference evidence="10" key="1">
    <citation type="submission" date="2017-01" db="EMBL/GenBank/DDBJ databases">
        <title>Comparative genomics of anhydrobiosis in the tardigrade Hypsibius dujardini.</title>
        <authorList>
            <person name="Yoshida Y."/>
            <person name="Koutsovoulos G."/>
            <person name="Laetsch D."/>
            <person name="Stevens L."/>
            <person name="Kumar S."/>
            <person name="Horikawa D."/>
            <person name="Ishino K."/>
            <person name="Komine S."/>
            <person name="Tomita M."/>
            <person name="Blaxter M."/>
            <person name="Arakawa K."/>
        </authorList>
    </citation>
    <scope>NUCLEOTIDE SEQUENCE [LARGE SCALE GENOMIC DNA]</scope>
    <source>
        <strain evidence="10">Z151</strain>
    </source>
</reference>
<accession>A0A1W0WHD7</accession>
<evidence type="ECO:0000256" key="4">
    <source>
        <dbReference type="ARBA" id="ARBA00022824"/>
    </source>
</evidence>
<dbReference type="InterPro" id="IPR038579">
    <property type="entry name" value="Ribosomal_eS21_sf"/>
</dbReference>
<dbReference type="Proteomes" id="UP000192578">
    <property type="component" value="Unassembled WGS sequence"/>
</dbReference>
<evidence type="ECO:0000313" key="9">
    <source>
        <dbReference type="EMBL" id="OQV14618.1"/>
    </source>
</evidence>
<proteinExistence type="inferred from homology"/>
<evidence type="ECO:0000256" key="7">
    <source>
        <dbReference type="ARBA" id="ARBA00035150"/>
    </source>
</evidence>
<dbReference type="OrthoDB" id="278325at2759"/>
<dbReference type="FunFam" id="3.30.1230.20:FF:000001">
    <property type="entry name" value="40S ribosomal protein S21"/>
    <property type="match status" value="1"/>
</dbReference>
<dbReference type="PANTHER" id="PTHR10442">
    <property type="entry name" value="40S RIBOSOMAL PROTEIN S21"/>
    <property type="match status" value="1"/>
</dbReference>